<dbReference type="AlphaFoldDB" id="A0A378Y9B4"/>
<dbReference type="InterPro" id="IPR051169">
    <property type="entry name" value="NADH-Q_oxidoreductase"/>
</dbReference>
<proteinExistence type="inferred from homology"/>
<evidence type="ECO:0000256" key="1">
    <source>
        <dbReference type="ARBA" id="ARBA00001974"/>
    </source>
</evidence>
<dbReference type="InterPro" id="IPR036188">
    <property type="entry name" value="FAD/NAD-bd_sf"/>
</dbReference>
<evidence type="ECO:0000256" key="5">
    <source>
        <dbReference type="ARBA" id="ARBA00023002"/>
    </source>
</evidence>
<keyword evidence="3" id="KW-0285">Flavoprotein</keyword>
<dbReference type="Pfam" id="PF07992">
    <property type="entry name" value="Pyr_redox_2"/>
    <property type="match status" value="1"/>
</dbReference>
<dbReference type="STRING" id="1406858.GCA_000710895_00079"/>
<evidence type="ECO:0000256" key="2">
    <source>
        <dbReference type="ARBA" id="ARBA00005272"/>
    </source>
</evidence>
<dbReference type="PRINTS" id="PR00469">
    <property type="entry name" value="PNDRDTASEII"/>
</dbReference>
<name>A0A378Y9B4_9NOCA</name>
<gene>
    <name evidence="7" type="primary">yjlD_2</name>
    <name evidence="7" type="ORF">NCTC1934_01271</name>
</gene>
<dbReference type="GO" id="GO:0003955">
    <property type="term" value="F:NAD(P)H dehydrogenase (quinone) activity"/>
    <property type="evidence" value="ECO:0007669"/>
    <property type="project" value="TreeGrafter"/>
</dbReference>
<accession>A0A378Y9B4</accession>
<dbReference type="Proteomes" id="UP000255467">
    <property type="component" value="Unassembled WGS sequence"/>
</dbReference>
<comment type="similarity">
    <text evidence="2">Belongs to the NADH dehydrogenase family.</text>
</comment>
<evidence type="ECO:0000313" key="7">
    <source>
        <dbReference type="EMBL" id="SUA73822.1"/>
    </source>
</evidence>
<keyword evidence="5 7" id="KW-0560">Oxidoreductase</keyword>
<evidence type="ECO:0000256" key="3">
    <source>
        <dbReference type="ARBA" id="ARBA00022630"/>
    </source>
</evidence>
<reference evidence="7 8" key="1">
    <citation type="submission" date="2018-06" db="EMBL/GenBank/DDBJ databases">
        <authorList>
            <consortium name="Pathogen Informatics"/>
            <person name="Doyle S."/>
        </authorList>
    </citation>
    <scope>NUCLEOTIDE SEQUENCE [LARGE SCALE GENOMIC DNA]</scope>
    <source>
        <strain evidence="7 8">NCTC1934</strain>
    </source>
</reference>
<dbReference type="PRINTS" id="PR00368">
    <property type="entry name" value="FADPNR"/>
</dbReference>
<protein>
    <submittedName>
        <fullName evidence="7">NADH dehydrogenase-like protein yjlD</fullName>
        <ecNumber evidence="7">1.6.99.-</ecNumber>
    </submittedName>
</protein>
<dbReference type="PANTHER" id="PTHR42913:SF3">
    <property type="entry name" value="64 KDA MITOCHONDRIAL NADH DEHYDROGENASE (EUROFUNG)"/>
    <property type="match status" value="1"/>
</dbReference>
<dbReference type="SUPFAM" id="SSF51905">
    <property type="entry name" value="FAD/NAD(P)-binding domain"/>
    <property type="match status" value="1"/>
</dbReference>
<comment type="cofactor">
    <cofactor evidence="1">
        <name>FAD</name>
        <dbReference type="ChEBI" id="CHEBI:57692"/>
    </cofactor>
</comment>
<evidence type="ECO:0000256" key="4">
    <source>
        <dbReference type="ARBA" id="ARBA00022827"/>
    </source>
</evidence>
<keyword evidence="4" id="KW-0274">FAD</keyword>
<dbReference type="RefSeq" id="WP_039817786.1">
    <property type="nucleotide sequence ID" value="NZ_UGRY01000002.1"/>
</dbReference>
<evidence type="ECO:0000259" key="6">
    <source>
        <dbReference type="Pfam" id="PF07992"/>
    </source>
</evidence>
<organism evidence="7 8">
    <name type="scientific">Nocardia otitidiscaviarum</name>
    <dbReference type="NCBI Taxonomy" id="1823"/>
    <lineage>
        <taxon>Bacteria</taxon>
        <taxon>Bacillati</taxon>
        <taxon>Actinomycetota</taxon>
        <taxon>Actinomycetes</taxon>
        <taxon>Mycobacteriales</taxon>
        <taxon>Nocardiaceae</taxon>
        <taxon>Nocardia</taxon>
    </lineage>
</organism>
<sequence length="361" mass="38139">MTGAHRIVILGAGYAGLAAAKRAARIRGARITVIDPRTEFVERVRLHQLLAGQAVPRWELRERLERKGIEFLRARATAIDTEARTVRTDTGAEIAYDSLIYALGSIADTRTVPGVAEYAHTVATPEDTARIPALTGRVAVVGGGSTGIEVAAELAEANPDLDLTLVSAEEPAAWLSDRARSHVAASLNRLGVRVRSGVKVVEVTGSGLELADGEHLDAETVLWTTGFAVPDLAAASGLAVDPRGRVLTDATLRSRSHPAVYAAGDAAVIAGPADRDLRMACATALPTGKHAATSIAATIAGNTPVPLTFRYQLQCLSLGRRDGLIQFLESDDTPTRRVLTGRPAARVKEFIVRFAASAARP</sequence>
<feature type="domain" description="FAD/NAD(P)-binding" evidence="6">
    <location>
        <begin position="6"/>
        <end position="274"/>
    </location>
</feature>
<dbReference type="OrthoDB" id="9784880at2"/>
<dbReference type="EC" id="1.6.99.-" evidence="7"/>
<evidence type="ECO:0000313" key="8">
    <source>
        <dbReference type="Proteomes" id="UP000255467"/>
    </source>
</evidence>
<dbReference type="InterPro" id="IPR023753">
    <property type="entry name" value="FAD/NAD-binding_dom"/>
</dbReference>
<dbReference type="Gene3D" id="3.50.50.100">
    <property type="match status" value="1"/>
</dbReference>
<dbReference type="EMBL" id="UGRY01000002">
    <property type="protein sequence ID" value="SUA73822.1"/>
    <property type="molecule type" value="Genomic_DNA"/>
</dbReference>
<dbReference type="GO" id="GO:0019646">
    <property type="term" value="P:aerobic electron transport chain"/>
    <property type="evidence" value="ECO:0007669"/>
    <property type="project" value="TreeGrafter"/>
</dbReference>
<dbReference type="PANTHER" id="PTHR42913">
    <property type="entry name" value="APOPTOSIS-INDUCING FACTOR 1"/>
    <property type="match status" value="1"/>
</dbReference>
<keyword evidence="8" id="KW-1185">Reference proteome</keyword>